<dbReference type="EMBL" id="FQYR01000002">
    <property type="protein sequence ID" value="SHI49176.1"/>
    <property type="molecule type" value="Genomic_DNA"/>
</dbReference>
<dbReference type="RefSeq" id="WP_268793958.1">
    <property type="nucleotide sequence ID" value="NZ_FQYR01000002.1"/>
</dbReference>
<evidence type="ECO:0000256" key="1">
    <source>
        <dbReference type="SAM" id="SignalP"/>
    </source>
</evidence>
<reference evidence="2 3" key="1">
    <citation type="submission" date="2016-11" db="EMBL/GenBank/DDBJ databases">
        <authorList>
            <person name="Jaros S."/>
            <person name="Januszkiewicz K."/>
            <person name="Wedrychowicz H."/>
        </authorList>
    </citation>
    <scope>NUCLEOTIDE SEQUENCE [LARGE SCALE GENOMIC DNA]</scope>
    <source>
        <strain evidence="2 3">DSM 18772</strain>
    </source>
</reference>
<accession>A0A1M6BKH7</accession>
<keyword evidence="3" id="KW-1185">Reference proteome</keyword>
<dbReference type="Proteomes" id="UP000184510">
    <property type="component" value="Unassembled WGS sequence"/>
</dbReference>
<proteinExistence type="predicted"/>
<name>A0A1M6BKH7_9BACT</name>
<sequence length="43" mass="4487">MKKITPALLALAVGLLVTACSTNPVIYQGYNIDDTGPAPRSGR</sequence>
<evidence type="ECO:0000313" key="2">
    <source>
        <dbReference type="EMBL" id="SHI49176.1"/>
    </source>
</evidence>
<protein>
    <recommendedName>
        <fullName evidence="4">Lipoprotein</fullName>
    </recommendedName>
</protein>
<dbReference type="InParanoid" id="A0A1M6BKH7"/>
<feature type="signal peptide" evidence="1">
    <location>
        <begin position="1"/>
        <end position="19"/>
    </location>
</feature>
<gene>
    <name evidence="2" type="ORF">SAMN02745181_0245</name>
</gene>
<organism evidence="2 3">
    <name type="scientific">Rubritalea squalenifaciens DSM 18772</name>
    <dbReference type="NCBI Taxonomy" id="1123071"/>
    <lineage>
        <taxon>Bacteria</taxon>
        <taxon>Pseudomonadati</taxon>
        <taxon>Verrucomicrobiota</taxon>
        <taxon>Verrucomicrobiia</taxon>
        <taxon>Verrucomicrobiales</taxon>
        <taxon>Rubritaleaceae</taxon>
        <taxon>Rubritalea</taxon>
    </lineage>
</organism>
<feature type="chain" id="PRO_5012183776" description="Lipoprotein" evidence="1">
    <location>
        <begin position="20"/>
        <end position="43"/>
    </location>
</feature>
<dbReference type="AlphaFoldDB" id="A0A1M6BKH7"/>
<evidence type="ECO:0008006" key="4">
    <source>
        <dbReference type="Google" id="ProtNLM"/>
    </source>
</evidence>
<evidence type="ECO:0000313" key="3">
    <source>
        <dbReference type="Proteomes" id="UP000184510"/>
    </source>
</evidence>
<dbReference type="STRING" id="1123071.SAMN02745181_0245"/>
<keyword evidence="1" id="KW-0732">Signal</keyword>
<dbReference type="PROSITE" id="PS51257">
    <property type="entry name" value="PROKAR_LIPOPROTEIN"/>
    <property type="match status" value="1"/>
</dbReference>